<reference evidence="1" key="1">
    <citation type="journal article" date="2023" name="Science">
        <title>Genome structures resolve the early diversification of teleost fishes.</title>
        <authorList>
            <person name="Parey E."/>
            <person name="Louis A."/>
            <person name="Montfort J."/>
            <person name="Bouchez O."/>
            <person name="Roques C."/>
            <person name="Iampietro C."/>
            <person name="Lluch J."/>
            <person name="Castinel A."/>
            <person name="Donnadieu C."/>
            <person name="Desvignes T."/>
            <person name="Floi Bucao C."/>
            <person name="Jouanno E."/>
            <person name="Wen M."/>
            <person name="Mejri S."/>
            <person name="Dirks R."/>
            <person name="Jansen H."/>
            <person name="Henkel C."/>
            <person name="Chen W.J."/>
            <person name="Zahm M."/>
            <person name="Cabau C."/>
            <person name="Klopp C."/>
            <person name="Thompson A.W."/>
            <person name="Robinson-Rechavi M."/>
            <person name="Braasch I."/>
            <person name="Lecointre G."/>
            <person name="Bobe J."/>
            <person name="Postlethwait J.H."/>
            <person name="Berthelot C."/>
            <person name="Roest Crollius H."/>
            <person name="Guiguen Y."/>
        </authorList>
    </citation>
    <scope>NUCLEOTIDE SEQUENCE</scope>
    <source>
        <strain evidence="1">WJC10195</strain>
    </source>
</reference>
<dbReference type="EMBL" id="JAINUF010000006">
    <property type="protein sequence ID" value="KAJ8357549.1"/>
    <property type="molecule type" value="Genomic_DNA"/>
</dbReference>
<dbReference type="AlphaFoldDB" id="A0A9Q1IXI5"/>
<gene>
    <name evidence="1" type="ORF">SKAU_G00203430</name>
</gene>
<proteinExistence type="predicted"/>
<name>A0A9Q1IXI5_SYNKA</name>
<evidence type="ECO:0000313" key="1">
    <source>
        <dbReference type="EMBL" id="KAJ8357549.1"/>
    </source>
</evidence>
<sequence>MTDAFYFTLRQTSQHRAIIVCVTTFLIVKHAMSSTFSAVCELSAGPALEARIRDPWVPVGGPPVKGERGAPVACLPSSRRGGRLAASRRLVSWL</sequence>
<dbReference type="Proteomes" id="UP001152622">
    <property type="component" value="Chromosome 6"/>
</dbReference>
<organism evidence="1 2">
    <name type="scientific">Synaphobranchus kaupii</name>
    <name type="common">Kaup's arrowtooth eel</name>
    <dbReference type="NCBI Taxonomy" id="118154"/>
    <lineage>
        <taxon>Eukaryota</taxon>
        <taxon>Metazoa</taxon>
        <taxon>Chordata</taxon>
        <taxon>Craniata</taxon>
        <taxon>Vertebrata</taxon>
        <taxon>Euteleostomi</taxon>
        <taxon>Actinopterygii</taxon>
        <taxon>Neopterygii</taxon>
        <taxon>Teleostei</taxon>
        <taxon>Anguilliformes</taxon>
        <taxon>Synaphobranchidae</taxon>
        <taxon>Synaphobranchus</taxon>
    </lineage>
</organism>
<keyword evidence="2" id="KW-1185">Reference proteome</keyword>
<comment type="caution">
    <text evidence="1">The sequence shown here is derived from an EMBL/GenBank/DDBJ whole genome shotgun (WGS) entry which is preliminary data.</text>
</comment>
<accession>A0A9Q1IXI5</accession>
<evidence type="ECO:0000313" key="2">
    <source>
        <dbReference type="Proteomes" id="UP001152622"/>
    </source>
</evidence>
<protein>
    <submittedName>
        <fullName evidence="1">Uncharacterized protein</fullName>
    </submittedName>
</protein>